<evidence type="ECO:0000256" key="3">
    <source>
        <dbReference type="ARBA" id="ARBA00023172"/>
    </source>
</evidence>
<organism evidence="5 6">
    <name type="scientific">Paractinoplanes globisporus</name>
    <dbReference type="NCBI Taxonomy" id="113565"/>
    <lineage>
        <taxon>Bacteria</taxon>
        <taxon>Bacillati</taxon>
        <taxon>Actinomycetota</taxon>
        <taxon>Actinomycetes</taxon>
        <taxon>Micromonosporales</taxon>
        <taxon>Micromonosporaceae</taxon>
        <taxon>Paractinoplanes</taxon>
    </lineage>
</organism>
<dbReference type="PANTHER" id="PTHR30349:SF64">
    <property type="entry name" value="PROPHAGE INTEGRASE INTD-RELATED"/>
    <property type="match status" value="1"/>
</dbReference>
<dbReference type="Gene3D" id="1.10.150.130">
    <property type="match status" value="1"/>
</dbReference>
<dbReference type="SUPFAM" id="SSF56349">
    <property type="entry name" value="DNA breaking-rejoining enzymes"/>
    <property type="match status" value="1"/>
</dbReference>
<reference evidence="5 6" key="1">
    <citation type="submission" date="2024-10" db="EMBL/GenBank/DDBJ databases">
        <title>The Natural Products Discovery Center: Release of the First 8490 Sequenced Strains for Exploring Actinobacteria Biosynthetic Diversity.</title>
        <authorList>
            <person name="Kalkreuter E."/>
            <person name="Kautsar S.A."/>
            <person name="Yang D."/>
            <person name="Bader C.D."/>
            <person name="Teijaro C.N."/>
            <person name="Fluegel L."/>
            <person name="Davis C.M."/>
            <person name="Simpson J.R."/>
            <person name="Lauterbach L."/>
            <person name="Steele A.D."/>
            <person name="Gui C."/>
            <person name="Meng S."/>
            <person name="Li G."/>
            <person name="Viehrig K."/>
            <person name="Ye F."/>
            <person name="Su P."/>
            <person name="Kiefer A.F."/>
            <person name="Nichols A."/>
            <person name="Cepeda A.J."/>
            <person name="Yan W."/>
            <person name="Fan B."/>
            <person name="Jiang Y."/>
            <person name="Adhikari A."/>
            <person name="Zheng C.-J."/>
            <person name="Schuster L."/>
            <person name="Cowan T.M."/>
            <person name="Smanski M.J."/>
            <person name="Chevrette M.G."/>
            <person name="De Carvalho L.P.S."/>
            <person name="Shen B."/>
        </authorList>
    </citation>
    <scope>NUCLEOTIDE SEQUENCE [LARGE SCALE GENOMIC DNA]</scope>
    <source>
        <strain evidence="5 6">NPDC000087</strain>
    </source>
</reference>
<evidence type="ECO:0000259" key="4">
    <source>
        <dbReference type="PROSITE" id="PS51898"/>
    </source>
</evidence>
<name>A0ABW6WH95_9ACTN</name>
<dbReference type="CDD" id="cd01189">
    <property type="entry name" value="INT_ICEBs1_C_like"/>
    <property type="match status" value="1"/>
</dbReference>
<dbReference type="InterPro" id="IPR013762">
    <property type="entry name" value="Integrase-like_cat_sf"/>
</dbReference>
<dbReference type="RefSeq" id="WP_157295897.1">
    <property type="nucleotide sequence ID" value="NZ_JBIAZU010000003.1"/>
</dbReference>
<evidence type="ECO:0000313" key="5">
    <source>
        <dbReference type="EMBL" id="MFF5291925.1"/>
    </source>
</evidence>
<keyword evidence="2" id="KW-0238">DNA-binding</keyword>
<dbReference type="EMBL" id="JBIAZU010000003">
    <property type="protein sequence ID" value="MFF5291925.1"/>
    <property type="molecule type" value="Genomic_DNA"/>
</dbReference>
<proteinExistence type="inferred from homology"/>
<dbReference type="InterPro" id="IPR002104">
    <property type="entry name" value="Integrase_catalytic"/>
</dbReference>
<sequence length="258" mass="28695">MPVRRINGNRVDDWISGMVAAGVSVSKVLEALGVLKRVLDRAVRDHAIAKNPATDRSVRLKEPPLPNRPVLTPADVERLALPLRLPRDRALVRLLAYGGLRIGEALALRWSDINFQAKTANIELSVEDTNGTVIVGPTKTYAKRTVDLPDALIAELKTLKKTSLLVFPNRLGEHLRYRNWRRDQWDKAVRRSGVEALPHDLRGTCASLLIDAGASVKDVQIHLGHEDELTTLRLYVRVRPGRSADLVTRLNKLMAEAA</sequence>
<accession>A0ABW6WH95</accession>
<dbReference type="PROSITE" id="PS51898">
    <property type="entry name" value="TYR_RECOMBINASE"/>
    <property type="match status" value="1"/>
</dbReference>
<comment type="similarity">
    <text evidence="1">Belongs to the 'phage' integrase family.</text>
</comment>
<dbReference type="Proteomes" id="UP001602245">
    <property type="component" value="Unassembled WGS sequence"/>
</dbReference>
<gene>
    <name evidence="5" type="ORF">ACFY35_20990</name>
</gene>
<comment type="caution">
    <text evidence="5">The sequence shown here is derived from an EMBL/GenBank/DDBJ whole genome shotgun (WGS) entry which is preliminary data.</text>
</comment>
<evidence type="ECO:0000313" key="6">
    <source>
        <dbReference type="Proteomes" id="UP001602245"/>
    </source>
</evidence>
<dbReference type="Pfam" id="PF00589">
    <property type="entry name" value="Phage_integrase"/>
    <property type="match status" value="1"/>
</dbReference>
<dbReference type="Gene3D" id="1.10.443.10">
    <property type="entry name" value="Intergrase catalytic core"/>
    <property type="match status" value="1"/>
</dbReference>
<evidence type="ECO:0000256" key="1">
    <source>
        <dbReference type="ARBA" id="ARBA00008857"/>
    </source>
</evidence>
<feature type="domain" description="Tyr recombinase" evidence="4">
    <location>
        <begin position="66"/>
        <end position="248"/>
    </location>
</feature>
<keyword evidence="3" id="KW-0233">DNA recombination</keyword>
<dbReference type="InterPro" id="IPR010998">
    <property type="entry name" value="Integrase_recombinase_N"/>
</dbReference>
<protein>
    <submittedName>
        <fullName evidence="5">Tyrosine-type recombinase/integrase</fullName>
    </submittedName>
</protein>
<dbReference type="PANTHER" id="PTHR30349">
    <property type="entry name" value="PHAGE INTEGRASE-RELATED"/>
    <property type="match status" value="1"/>
</dbReference>
<keyword evidence="6" id="KW-1185">Reference proteome</keyword>
<dbReference type="InterPro" id="IPR050090">
    <property type="entry name" value="Tyrosine_recombinase_XerCD"/>
</dbReference>
<evidence type="ECO:0000256" key="2">
    <source>
        <dbReference type="ARBA" id="ARBA00023125"/>
    </source>
</evidence>
<dbReference type="InterPro" id="IPR011010">
    <property type="entry name" value="DNA_brk_join_enz"/>
</dbReference>